<accession>A0A5C3KAC0</accession>
<reference evidence="1 2" key="1">
    <citation type="journal article" date="2019" name="Nat. Ecol. Evol.">
        <title>Megaphylogeny resolves global patterns of mushroom evolution.</title>
        <authorList>
            <person name="Varga T."/>
            <person name="Krizsan K."/>
            <person name="Foldi C."/>
            <person name="Dima B."/>
            <person name="Sanchez-Garcia M."/>
            <person name="Sanchez-Ramirez S."/>
            <person name="Szollosi G.J."/>
            <person name="Szarkandi J.G."/>
            <person name="Papp V."/>
            <person name="Albert L."/>
            <person name="Andreopoulos W."/>
            <person name="Angelini C."/>
            <person name="Antonin V."/>
            <person name="Barry K.W."/>
            <person name="Bougher N.L."/>
            <person name="Buchanan P."/>
            <person name="Buyck B."/>
            <person name="Bense V."/>
            <person name="Catcheside P."/>
            <person name="Chovatia M."/>
            <person name="Cooper J."/>
            <person name="Damon W."/>
            <person name="Desjardin D."/>
            <person name="Finy P."/>
            <person name="Geml J."/>
            <person name="Haridas S."/>
            <person name="Hughes K."/>
            <person name="Justo A."/>
            <person name="Karasinski D."/>
            <person name="Kautmanova I."/>
            <person name="Kiss B."/>
            <person name="Kocsube S."/>
            <person name="Kotiranta H."/>
            <person name="LaButti K.M."/>
            <person name="Lechner B.E."/>
            <person name="Liimatainen K."/>
            <person name="Lipzen A."/>
            <person name="Lukacs Z."/>
            <person name="Mihaltcheva S."/>
            <person name="Morgado L.N."/>
            <person name="Niskanen T."/>
            <person name="Noordeloos M.E."/>
            <person name="Ohm R.A."/>
            <person name="Ortiz-Santana B."/>
            <person name="Ovrebo C."/>
            <person name="Racz N."/>
            <person name="Riley R."/>
            <person name="Savchenko A."/>
            <person name="Shiryaev A."/>
            <person name="Soop K."/>
            <person name="Spirin V."/>
            <person name="Szebenyi C."/>
            <person name="Tomsovsky M."/>
            <person name="Tulloss R.E."/>
            <person name="Uehling J."/>
            <person name="Grigoriev I.V."/>
            <person name="Vagvolgyi C."/>
            <person name="Papp T."/>
            <person name="Martin F.M."/>
            <person name="Miettinen O."/>
            <person name="Hibbett D.S."/>
            <person name="Nagy L.G."/>
        </authorList>
    </citation>
    <scope>NUCLEOTIDE SEQUENCE [LARGE SCALE GENOMIC DNA]</scope>
    <source>
        <strain evidence="1 2">CBS 121175</strain>
    </source>
</reference>
<dbReference type="Proteomes" id="UP000307440">
    <property type="component" value="Unassembled WGS sequence"/>
</dbReference>
<name>A0A5C3KAC0_COPMA</name>
<proteinExistence type="predicted"/>
<sequence>MAKILDVTQLPGQAESKSPKWDGRAFSLRLFIREFKDLMLKYNIPKDKYTIYVVKYIHPYHLNHWETVAKHFANKKNIPVAPWADFLEAVYLSYPGSGTTDWFTQQDLEAFVRQSAMRPIITMSDFLTYWHDFGTIADFLCDNGKILPGDVGRKALEGLPHPLRGAVERQLRAMKPQQRVDAGWDLDDVMLAATIVLETPPSIQLSQSLHHQSSYLTNQCSTMASQASHQPPQRTATLLNLPTGTYRQWAILHTLEHRPPQGFGHPPSHAQAQSNLYGYYQPGSTLPYGQQLQQPLQQATPSAEERFEALLVKLTEAKAPQPQPQTQEARIKALLQKLIDYQVPATPTAEDRFESLINKLADRANGGRGGQSRSGCVFCNTNGHYIRQCSTLDEYLRKGLCKKNDLGKIVLANGDMVIFQTAPGNCIKDHVDAWNTSRQNSGSSVKVSSNMMSLVNYMAAPTEPYPARYAPPPGPTPTSVPTSSSFTSVIHAAISGDSADHDSLYTAQDQHILQQLALKT</sequence>
<evidence type="ECO:0000313" key="2">
    <source>
        <dbReference type="Proteomes" id="UP000307440"/>
    </source>
</evidence>
<evidence type="ECO:0000313" key="1">
    <source>
        <dbReference type="EMBL" id="TFK16999.1"/>
    </source>
</evidence>
<dbReference type="AlphaFoldDB" id="A0A5C3KAC0"/>
<protein>
    <recommendedName>
        <fullName evidence="3">CCHC-type domain-containing protein</fullName>
    </recommendedName>
</protein>
<gene>
    <name evidence="1" type="ORF">FA15DRAFT_711218</name>
</gene>
<evidence type="ECO:0008006" key="3">
    <source>
        <dbReference type="Google" id="ProtNLM"/>
    </source>
</evidence>
<organism evidence="1 2">
    <name type="scientific">Coprinopsis marcescibilis</name>
    <name type="common">Agaric fungus</name>
    <name type="synonym">Psathyrella marcescibilis</name>
    <dbReference type="NCBI Taxonomy" id="230819"/>
    <lineage>
        <taxon>Eukaryota</taxon>
        <taxon>Fungi</taxon>
        <taxon>Dikarya</taxon>
        <taxon>Basidiomycota</taxon>
        <taxon>Agaricomycotina</taxon>
        <taxon>Agaricomycetes</taxon>
        <taxon>Agaricomycetidae</taxon>
        <taxon>Agaricales</taxon>
        <taxon>Agaricineae</taxon>
        <taxon>Psathyrellaceae</taxon>
        <taxon>Coprinopsis</taxon>
    </lineage>
</organism>
<dbReference type="OrthoDB" id="3041950at2759"/>
<dbReference type="EMBL" id="ML210588">
    <property type="protein sequence ID" value="TFK16999.1"/>
    <property type="molecule type" value="Genomic_DNA"/>
</dbReference>
<keyword evidence="2" id="KW-1185">Reference proteome</keyword>